<dbReference type="EMBL" id="BLAX01000001">
    <property type="protein sequence ID" value="GET32422.1"/>
    <property type="molecule type" value="Genomic_DNA"/>
</dbReference>
<sequence length="265" mass="30101">MKKRFSFTSYSNQYLPPLKWLFFVGSIVVLAIWMLLGISELFHWEGNNFLFHGGIWVVTMLILYAGVNFCGAKAVDLRIRALPTLVIPMVMLLTVVFALGAGPLHFLQPIDLRGMNPHPFGLTPNPLTFILFVILLPLIEEFFFRGMLLGHMLLKLNVTKAIVISSFFYSLAQWGNEHLLTALLLGVVSGLLYVTTRSLFSSIIFHIAWNFLIFFSWLDGNPLISIAKNQLPDDNGRLLFEEVGLALGMIAIFYLMHRIVLRQNR</sequence>
<feature type="transmembrane region" description="Helical" evidence="1">
    <location>
        <begin position="50"/>
        <end position="70"/>
    </location>
</feature>
<organism evidence="3 4">
    <name type="scientific">Prolixibacter bellariivorans</name>
    <dbReference type="NCBI Taxonomy" id="314319"/>
    <lineage>
        <taxon>Bacteria</taxon>
        <taxon>Pseudomonadati</taxon>
        <taxon>Bacteroidota</taxon>
        <taxon>Bacteroidia</taxon>
        <taxon>Marinilabiliales</taxon>
        <taxon>Prolixibacteraceae</taxon>
        <taxon>Prolixibacter</taxon>
    </lineage>
</organism>
<feature type="transmembrane region" description="Helical" evidence="1">
    <location>
        <begin position="178"/>
        <end position="194"/>
    </location>
</feature>
<dbReference type="InterPro" id="IPR052710">
    <property type="entry name" value="CAAX_protease"/>
</dbReference>
<reference evidence="3 4" key="1">
    <citation type="submission" date="2019-10" db="EMBL/GenBank/DDBJ databases">
        <title>Prolixibacter strains distinguished by the presence of nitrate reductase genes were adept at nitrate-dependent anaerobic corrosion of metallic iron and carbon steel.</title>
        <authorList>
            <person name="Iino T."/>
            <person name="Shono N."/>
            <person name="Ito K."/>
            <person name="Nakamura R."/>
            <person name="Sueoka K."/>
            <person name="Harayama S."/>
            <person name="Ohkuma M."/>
        </authorList>
    </citation>
    <scope>NUCLEOTIDE SEQUENCE [LARGE SCALE GENOMIC DNA]</scope>
    <source>
        <strain evidence="3 4">JCM 13498</strain>
    </source>
</reference>
<dbReference type="GO" id="GO:0004175">
    <property type="term" value="F:endopeptidase activity"/>
    <property type="evidence" value="ECO:0007669"/>
    <property type="project" value="UniProtKB-ARBA"/>
</dbReference>
<dbReference type="OrthoDB" id="158986at2"/>
<dbReference type="GO" id="GO:0080120">
    <property type="term" value="P:CAAX-box protein maturation"/>
    <property type="evidence" value="ECO:0007669"/>
    <property type="project" value="UniProtKB-ARBA"/>
</dbReference>
<evidence type="ECO:0000313" key="4">
    <source>
        <dbReference type="Proteomes" id="UP000391834"/>
    </source>
</evidence>
<feature type="transmembrane region" description="Helical" evidence="1">
    <location>
        <begin position="126"/>
        <end position="144"/>
    </location>
</feature>
<accession>A0A5M4AWZ8</accession>
<name>A0A5M4AWZ8_9BACT</name>
<dbReference type="Proteomes" id="UP000391834">
    <property type="component" value="Unassembled WGS sequence"/>
</dbReference>
<evidence type="ECO:0000313" key="3">
    <source>
        <dbReference type="EMBL" id="GET32422.1"/>
    </source>
</evidence>
<dbReference type="Pfam" id="PF02517">
    <property type="entry name" value="Rce1-like"/>
    <property type="match status" value="1"/>
</dbReference>
<feature type="transmembrane region" description="Helical" evidence="1">
    <location>
        <begin position="156"/>
        <end position="172"/>
    </location>
</feature>
<feature type="transmembrane region" description="Helical" evidence="1">
    <location>
        <begin position="199"/>
        <end position="218"/>
    </location>
</feature>
<feature type="transmembrane region" description="Helical" evidence="1">
    <location>
        <begin position="20"/>
        <end position="38"/>
    </location>
</feature>
<dbReference type="PANTHER" id="PTHR36435:SF1">
    <property type="entry name" value="CAAX AMINO TERMINAL PROTEASE FAMILY PROTEIN"/>
    <property type="match status" value="1"/>
</dbReference>
<proteinExistence type="predicted"/>
<dbReference type="AlphaFoldDB" id="A0A5M4AWZ8"/>
<keyword evidence="4" id="KW-1185">Reference proteome</keyword>
<evidence type="ECO:0000259" key="2">
    <source>
        <dbReference type="Pfam" id="PF02517"/>
    </source>
</evidence>
<dbReference type="RefSeq" id="WP_025863105.1">
    <property type="nucleotide sequence ID" value="NZ_BLAX01000001.1"/>
</dbReference>
<evidence type="ECO:0000256" key="1">
    <source>
        <dbReference type="SAM" id="Phobius"/>
    </source>
</evidence>
<keyword evidence="1" id="KW-1133">Transmembrane helix</keyword>
<feature type="transmembrane region" description="Helical" evidence="1">
    <location>
        <begin position="82"/>
        <end position="106"/>
    </location>
</feature>
<keyword evidence="1" id="KW-0472">Membrane</keyword>
<keyword evidence="1" id="KW-0812">Transmembrane</keyword>
<feature type="domain" description="CAAX prenyl protease 2/Lysostaphin resistance protein A-like" evidence="2">
    <location>
        <begin position="126"/>
        <end position="212"/>
    </location>
</feature>
<comment type="caution">
    <text evidence="3">The sequence shown here is derived from an EMBL/GenBank/DDBJ whole genome shotgun (WGS) entry which is preliminary data.</text>
</comment>
<feature type="transmembrane region" description="Helical" evidence="1">
    <location>
        <begin position="238"/>
        <end position="256"/>
    </location>
</feature>
<dbReference type="InterPro" id="IPR003675">
    <property type="entry name" value="Rce1/LyrA-like_dom"/>
</dbReference>
<gene>
    <name evidence="3" type="ORF">PbJCM13498_12850</name>
</gene>
<protein>
    <recommendedName>
        <fullName evidence="2">CAAX prenyl protease 2/Lysostaphin resistance protein A-like domain-containing protein</fullName>
    </recommendedName>
</protein>
<dbReference type="PANTHER" id="PTHR36435">
    <property type="entry name" value="SLR1288 PROTEIN"/>
    <property type="match status" value="1"/>
</dbReference>